<feature type="chain" id="PRO_5047439986" description="PsbP C-terminal domain-containing protein" evidence="1">
    <location>
        <begin position="20"/>
        <end position="253"/>
    </location>
</feature>
<evidence type="ECO:0000313" key="3">
    <source>
        <dbReference type="Proteomes" id="UP001642484"/>
    </source>
</evidence>
<feature type="signal peptide" evidence="1">
    <location>
        <begin position="1"/>
        <end position="19"/>
    </location>
</feature>
<dbReference type="Proteomes" id="UP001642484">
    <property type="component" value="Unassembled WGS sequence"/>
</dbReference>
<comment type="caution">
    <text evidence="2">The sequence shown here is derived from an EMBL/GenBank/DDBJ whole genome shotgun (WGS) entry which is preliminary data.</text>
</comment>
<proteinExistence type="predicted"/>
<dbReference type="EMBL" id="CAXAMN010005225">
    <property type="protein sequence ID" value="CAK9012953.1"/>
    <property type="molecule type" value="Genomic_DNA"/>
</dbReference>
<accession>A0ABP0JF27</accession>
<evidence type="ECO:0000256" key="1">
    <source>
        <dbReference type="SAM" id="SignalP"/>
    </source>
</evidence>
<sequence length="253" mass="27330">MLLRSLCFLLRCLLSSKHGAVEVLPALLTVAFLSGSRPAAVPRSWLRTLLVLPLPAEAQVSAGLRSLARSSRPKPETGVQLSSLGVMEGQADESGLHLVAAEVLGSNNQRITVSFSTSWPVTSDRSASSKSLEVRSKGATIFLQVIRGLALTSENLVEEVLSSKGKFGAYGLPDAVEVVKDNIQDDRRQMTIQFTSYSPRGVGFSYRAMLQAIPVNGDIFVLVGSALEEKWPEDQIRRTLSSFRVDASKAAET</sequence>
<evidence type="ECO:0008006" key="4">
    <source>
        <dbReference type="Google" id="ProtNLM"/>
    </source>
</evidence>
<reference evidence="2 3" key="1">
    <citation type="submission" date="2024-02" db="EMBL/GenBank/DDBJ databases">
        <authorList>
            <person name="Chen Y."/>
            <person name="Shah S."/>
            <person name="Dougan E. K."/>
            <person name="Thang M."/>
            <person name="Chan C."/>
        </authorList>
    </citation>
    <scope>NUCLEOTIDE SEQUENCE [LARGE SCALE GENOMIC DNA]</scope>
</reference>
<keyword evidence="1" id="KW-0732">Signal</keyword>
<gene>
    <name evidence="2" type="ORF">CCMP2556_LOCUS11064</name>
</gene>
<name>A0ABP0JF27_9DINO</name>
<evidence type="ECO:0000313" key="2">
    <source>
        <dbReference type="EMBL" id="CAK9012953.1"/>
    </source>
</evidence>
<keyword evidence="3" id="KW-1185">Reference proteome</keyword>
<organism evidence="2 3">
    <name type="scientific">Durusdinium trenchii</name>
    <dbReference type="NCBI Taxonomy" id="1381693"/>
    <lineage>
        <taxon>Eukaryota</taxon>
        <taxon>Sar</taxon>
        <taxon>Alveolata</taxon>
        <taxon>Dinophyceae</taxon>
        <taxon>Suessiales</taxon>
        <taxon>Symbiodiniaceae</taxon>
        <taxon>Durusdinium</taxon>
    </lineage>
</organism>
<protein>
    <recommendedName>
        <fullName evidence="4">PsbP C-terminal domain-containing protein</fullName>
    </recommendedName>
</protein>